<proteinExistence type="predicted"/>
<keyword evidence="2 5" id="KW-0812">Transmembrane</keyword>
<feature type="transmembrane region" description="Helical" evidence="5">
    <location>
        <begin position="41"/>
        <end position="59"/>
    </location>
</feature>
<dbReference type="GO" id="GO:0016874">
    <property type="term" value="F:ligase activity"/>
    <property type="evidence" value="ECO:0007669"/>
    <property type="project" value="UniProtKB-KW"/>
</dbReference>
<feature type="domain" description="O-antigen ligase-related" evidence="6">
    <location>
        <begin position="264"/>
        <end position="405"/>
    </location>
</feature>
<dbReference type="PANTHER" id="PTHR37422:SF13">
    <property type="entry name" value="LIPOPOLYSACCHARIDE BIOSYNTHESIS PROTEIN PA4999-RELATED"/>
    <property type="match status" value="1"/>
</dbReference>
<dbReference type="RefSeq" id="WP_191041841.1">
    <property type="nucleotide sequence ID" value="NZ_JACXAA010000011.1"/>
</dbReference>
<keyword evidence="4 5" id="KW-0472">Membrane</keyword>
<evidence type="ECO:0000256" key="4">
    <source>
        <dbReference type="ARBA" id="ARBA00023136"/>
    </source>
</evidence>
<feature type="transmembrane region" description="Helical" evidence="5">
    <location>
        <begin position="176"/>
        <end position="193"/>
    </location>
</feature>
<evidence type="ECO:0000256" key="1">
    <source>
        <dbReference type="ARBA" id="ARBA00004141"/>
    </source>
</evidence>
<comment type="caution">
    <text evidence="7">The sequence shown here is derived from an EMBL/GenBank/DDBJ whole genome shotgun (WGS) entry which is preliminary data.</text>
</comment>
<dbReference type="GO" id="GO:0016020">
    <property type="term" value="C:membrane"/>
    <property type="evidence" value="ECO:0007669"/>
    <property type="project" value="UniProtKB-SubCell"/>
</dbReference>
<evidence type="ECO:0000259" key="6">
    <source>
        <dbReference type="Pfam" id="PF04932"/>
    </source>
</evidence>
<dbReference type="Proteomes" id="UP000653797">
    <property type="component" value="Unassembled WGS sequence"/>
</dbReference>
<feature type="transmembrane region" description="Helical" evidence="5">
    <location>
        <begin position="298"/>
        <end position="315"/>
    </location>
</feature>
<comment type="subcellular location">
    <subcellularLocation>
        <location evidence="1">Membrane</location>
        <topology evidence="1">Multi-pass membrane protein</topology>
    </subcellularLocation>
</comment>
<dbReference type="Pfam" id="PF04932">
    <property type="entry name" value="Wzy_C"/>
    <property type="match status" value="1"/>
</dbReference>
<keyword evidence="7" id="KW-0436">Ligase</keyword>
<feature type="transmembrane region" description="Helical" evidence="5">
    <location>
        <begin position="429"/>
        <end position="448"/>
    </location>
</feature>
<feature type="transmembrane region" description="Helical" evidence="5">
    <location>
        <begin position="66"/>
        <end position="83"/>
    </location>
</feature>
<feature type="transmembrane region" description="Helical" evidence="5">
    <location>
        <begin position="392"/>
        <end position="417"/>
    </location>
</feature>
<feature type="transmembrane region" description="Helical" evidence="5">
    <location>
        <begin position="259"/>
        <end position="286"/>
    </location>
</feature>
<feature type="transmembrane region" description="Helical" evidence="5">
    <location>
        <begin position="89"/>
        <end position="108"/>
    </location>
</feature>
<reference evidence="7" key="1">
    <citation type="submission" date="2020-09" db="EMBL/GenBank/DDBJ databases">
        <authorList>
            <person name="Kim M.K."/>
        </authorList>
    </citation>
    <scope>NUCLEOTIDE SEQUENCE</scope>
    <source>
        <strain evidence="7">BT704</strain>
    </source>
</reference>
<evidence type="ECO:0000256" key="3">
    <source>
        <dbReference type="ARBA" id="ARBA00022989"/>
    </source>
</evidence>
<accession>A0A927GG45</accession>
<dbReference type="EMBL" id="JACXAA010000011">
    <property type="protein sequence ID" value="MBD2756220.1"/>
    <property type="molecule type" value="Genomic_DNA"/>
</dbReference>
<sequence>MTEAIQQLRLSFDARLWVYTVVGTVLALIAGFVIAQFGIMGMAGLILAPIAVAFIVAALMQPRIGLFIYLQICFIVNGLFRILPITLPYGMLADALLVLSLLGVMINARKMDWKQLKSPIFYLILGWFVYTCLLIFNPLSPYTPAWIFAVRAISLYWVQVTMLSLLLIKSRQDIELLIRLWLLWSVLAALWAFKQQYIGLTPGEVQWLNSGAAKTHMLFGHLRSFSFYSDAGQFGAEMAYATLLATIRLLEEKGFWTKLIYAVLAATLFWGYAVSGTRGALSVLLVGLPLYAVLRGNIWLLVAGVFLAGSLFGILKYTSIGGGNYQIHRMRTALDPEDESFQVRLENQRKLDEYMNDKPFGVGIGTSGDWGRRFAPGSFLAETPPDSWLVKIWIETGIVGLAYFILIILSAFVVGYRQILQLKDRQMKIAMASFLAGFLGICVASYGNPIFGQFPTNSIMYISIAVFTTCVRFERNTSI</sequence>
<organism evidence="7 8">
    <name type="scientific">Spirosoma validum</name>
    <dbReference type="NCBI Taxonomy" id="2771355"/>
    <lineage>
        <taxon>Bacteria</taxon>
        <taxon>Pseudomonadati</taxon>
        <taxon>Bacteroidota</taxon>
        <taxon>Cytophagia</taxon>
        <taxon>Cytophagales</taxon>
        <taxon>Cytophagaceae</taxon>
        <taxon>Spirosoma</taxon>
    </lineage>
</organism>
<protein>
    <submittedName>
        <fullName evidence="7">O-antigen ligase family protein</fullName>
    </submittedName>
</protein>
<evidence type="ECO:0000256" key="2">
    <source>
        <dbReference type="ARBA" id="ARBA00022692"/>
    </source>
</evidence>
<keyword evidence="3 5" id="KW-1133">Transmembrane helix</keyword>
<evidence type="ECO:0000313" key="8">
    <source>
        <dbReference type="Proteomes" id="UP000653797"/>
    </source>
</evidence>
<feature type="transmembrane region" description="Helical" evidence="5">
    <location>
        <begin position="145"/>
        <end position="167"/>
    </location>
</feature>
<feature type="transmembrane region" description="Helical" evidence="5">
    <location>
        <begin position="120"/>
        <end position="139"/>
    </location>
</feature>
<evidence type="ECO:0000313" key="7">
    <source>
        <dbReference type="EMBL" id="MBD2756220.1"/>
    </source>
</evidence>
<feature type="transmembrane region" description="Helical" evidence="5">
    <location>
        <begin position="16"/>
        <end position="35"/>
    </location>
</feature>
<dbReference type="InterPro" id="IPR007016">
    <property type="entry name" value="O-antigen_ligase-rel_domated"/>
</dbReference>
<name>A0A927GG45_9BACT</name>
<dbReference type="PANTHER" id="PTHR37422">
    <property type="entry name" value="TEICHURONIC ACID BIOSYNTHESIS PROTEIN TUAE"/>
    <property type="match status" value="1"/>
</dbReference>
<keyword evidence="8" id="KW-1185">Reference proteome</keyword>
<dbReference type="InterPro" id="IPR051533">
    <property type="entry name" value="WaaL-like"/>
</dbReference>
<evidence type="ECO:0000256" key="5">
    <source>
        <dbReference type="SAM" id="Phobius"/>
    </source>
</evidence>
<gene>
    <name evidence="7" type="ORF">IC230_25205</name>
</gene>
<dbReference type="AlphaFoldDB" id="A0A927GG45"/>